<proteinExistence type="predicted"/>
<evidence type="ECO:0000259" key="3">
    <source>
        <dbReference type="Pfam" id="PF22936"/>
    </source>
</evidence>
<feature type="region of interest" description="Disordered" evidence="2">
    <location>
        <begin position="251"/>
        <end position="270"/>
    </location>
</feature>
<dbReference type="Proteomes" id="UP001151760">
    <property type="component" value="Unassembled WGS sequence"/>
</dbReference>
<dbReference type="Pfam" id="PF22936">
    <property type="entry name" value="Pol_BBD"/>
    <property type="match status" value="1"/>
</dbReference>
<protein>
    <recommendedName>
        <fullName evidence="3">Retrovirus-related Pol polyprotein from transposon TNT 1-94-like beta-barrel domain-containing protein</fullName>
    </recommendedName>
</protein>
<reference evidence="4" key="2">
    <citation type="submission" date="2022-01" db="EMBL/GenBank/DDBJ databases">
        <authorList>
            <person name="Yamashiro T."/>
            <person name="Shiraishi A."/>
            <person name="Satake H."/>
            <person name="Nakayama K."/>
        </authorList>
    </citation>
    <scope>NUCLEOTIDE SEQUENCE</scope>
</reference>
<reference evidence="4" key="1">
    <citation type="journal article" date="2022" name="Int. J. Mol. Sci.">
        <title>Draft Genome of Tanacetum Coccineum: Genomic Comparison of Closely Related Tanacetum-Family Plants.</title>
        <authorList>
            <person name="Yamashiro T."/>
            <person name="Shiraishi A."/>
            <person name="Nakayama K."/>
            <person name="Satake H."/>
        </authorList>
    </citation>
    <scope>NUCLEOTIDE SEQUENCE</scope>
</reference>
<accession>A0ABQ5IIB2</accession>
<keyword evidence="5" id="KW-1185">Reference proteome</keyword>
<evidence type="ECO:0000256" key="1">
    <source>
        <dbReference type="SAM" id="Coils"/>
    </source>
</evidence>
<name>A0ABQ5IIB2_9ASTR</name>
<gene>
    <name evidence="4" type="ORF">Tco_1110233</name>
</gene>
<evidence type="ECO:0000313" key="4">
    <source>
        <dbReference type="EMBL" id="GJT99894.1"/>
    </source>
</evidence>
<feature type="domain" description="Retrovirus-related Pol polyprotein from transposon TNT 1-94-like beta-barrel" evidence="3">
    <location>
        <begin position="458"/>
        <end position="533"/>
    </location>
</feature>
<comment type="caution">
    <text evidence="4">The sequence shown here is derived from an EMBL/GenBank/DDBJ whole genome shotgun (WGS) entry which is preliminary data.</text>
</comment>
<feature type="coiled-coil region" evidence="1">
    <location>
        <begin position="390"/>
        <end position="424"/>
    </location>
</feature>
<evidence type="ECO:0000256" key="2">
    <source>
        <dbReference type="SAM" id="MobiDB-lite"/>
    </source>
</evidence>
<dbReference type="EMBL" id="BQNB010020811">
    <property type="protein sequence ID" value="GJT99894.1"/>
    <property type="molecule type" value="Genomic_DNA"/>
</dbReference>
<evidence type="ECO:0000313" key="5">
    <source>
        <dbReference type="Proteomes" id="UP001151760"/>
    </source>
</evidence>
<organism evidence="4 5">
    <name type="scientific">Tanacetum coccineum</name>
    <dbReference type="NCBI Taxonomy" id="301880"/>
    <lineage>
        <taxon>Eukaryota</taxon>
        <taxon>Viridiplantae</taxon>
        <taxon>Streptophyta</taxon>
        <taxon>Embryophyta</taxon>
        <taxon>Tracheophyta</taxon>
        <taxon>Spermatophyta</taxon>
        <taxon>Magnoliopsida</taxon>
        <taxon>eudicotyledons</taxon>
        <taxon>Gunneridae</taxon>
        <taxon>Pentapetalae</taxon>
        <taxon>asterids</taxon>
        <taxon>campanulids</taxon>
        <taxon>Asterales</taxon>
        <taxon>Asteraceae</taxon>
        <taxon>Asteroideae</taxon>
        <taxon>Anthemideae</taxon>
        <taxon>Anthemidinae</taxon>
        <taxon>Tanacetum</taxon>
    </lineage>
</organism>
<dbReference type="InterPro" id="IPR054722">
    <property type="entry name" value="PolX-like_BBD"/>
</dbReference>
<sequence length="553" mass="63835">MLNKENYVPWSSRVFRYAKSRPNGKLIYNSIMNGPYVRRMILKPGDPARTVPTMKGSDIGIQEKKAKLFNEWERFTSTDGESIESYYHHFLKLMNDFKRNKHFLEMIASNLKFLNNLQPEWSRHVTIVHQTKDLHTADYTQLYDFLKYNQKEVDELRAERLAKTQDPLALMANSNNSFKYPVFHPDLPSSSTNIQQPLPNNNNYIPQPSFNQNYMQLPMPNLKDITDPTAAINMALALMVKAFKLKYSTPTNNNKRISSNPRKRQITQPGNQVVQNPGVRNVGNQNGIRCYNCRGLGHLTRNFTVRPRRRDAAYLLVEQDGGTVDQHPATVEETRAYFESLYNNLALERGLRTLIDMEHKDRTVFKPQLGDQKGKSQDTPCVSNTLDPLSQKLENENVELEFQVRNYEKEIAHLKTTYKNLFDSISVTRAQTKTIIDSLQKQITRNTIYEMVIQICLWCVDSGCSKHMTGNLKLLINFVWKFLGTVRFGNDHVAAILGFGDLQWGNILITRVYFVEGLGHNLFLVGQFCDSGFEVAFRRNTCFACQNSRRVDF</sequence>
<keyword evidence="1" id="KW-0175">Coiled coil</keyword>